<dbReference type="InterPro" id="IPR012338">
    <property type="entry name" value="Beta-lactam/transpept-like"/>
</dbReference>
<dbReference type="PANTHER" id="PTHR46825">
    <property type="entry name" value="D-ALANYL-D-ALANINE-CARBOXYPEPTIDASE/ENDOPEPTIDASE AMPH"/>
    <property type="match status" value="1"/>
</dbReference>
<accession>A0A7S8MWG2</accession>
<dbReference type="Gene3D" id="3.40.710.10">
    <property type="entry name" value="DD-peptidase/beta-lactamase superfamily"/>
    <property type="match status" value="1"/>
</dbReference>
<dbReference type="Proteomes" id="UP000594480">
    <property type="component" value="Chromosome"/>
</dbReference>
<dbReference type="PANTHER" id="PTHR46825:SF7">
    <property type="entry name" value="D-ALANYL-D-ALANINE CARBOXYPEPTIDASE"/>
    <property type="match status" value="1"/>
</dbReference>
<gene>
    <name evidence="3" type="ORF">IT882_15220</name>
</gene>
<evidence type="ECO:0000259" key="2">
    <source>
        <dbReference type="Pfam" id="PF00144"/>
    </source>
</evidence>
<dbReference type="EMBL" id="CP064760">
    <property type="protein sequence ID" value="QPE04464.1"/>
    <property type="molecule type" value="Genomic_DNA"/>
</dbReference>
<name>A0A7S8MWG2_9MICO</name>
<feature type="domain" description="Beta-lactamase-related" evidence="2">
    <location>
        <begin position="61"/>
        <end position="388"/>
    </location>
</feature>
<protein>
    <submittedName>
        <fullName evidence="3">Beta-lactamase family protein</fullName>
    </submittedName>
</protein>
<dbReference type="InterPro" id="IPR050491">
    <property type="entry name" value="AmpC-like"/>
</dbReference>
<dbReference type="PROSITE" id="PS51257">
    <property type="entry name" value="PROKAR_LIPOPROTEIN"/>
    <property type="match status" value="1"/>
</dbReference>
<dbReference type="KEGG" id="msf:IT882_15220"/>
<evidence type="ECO:0000313" key="3">
    <source>
        <dbReference type="EMBL" id="QPE04464.1"/>
    </source>
</evidence>
<evidence type="ECO:0000313" key="4">
    <source>
        <dbReference type="Proteomes" id="UP000594480"/>
    </source>
</evidence>
<evidence type="ECO:0000256" key="1">
    <source>
        <dbReference type="SAM" id="MobiDB-lite"/>
    </source>
</evidence>
<feature type="compositionally biased region" description="Polar residues" evidence="1">
    <location>
        <begin position="255"/>
        <end position="269"/>
    </location>
</feature>
<proteinExistence type="predicted"/>
<reference evidence="3 4" key="1">
    <citation type="submission" date="2020-11" db="EMBL/GenBank/DDBJ databases">
        <title>Amino acid is mineralized and recycled by bacteria in oceanic microbiome.</title>
        <authorList>
            <person name="Zheng L.Y."/>
        </authorList>
    </citation>
    <scope>NUCLEOTIDE SEQUENCE [LARGE SCALE GENOMIC DNA]</scope>
    <source>
        <strain evidence="3 4">A32-1</strain>
    </source>
</reference>
<dbReference type="InterPro" id="IPR001466">
    <property type="entry name" value="Beta-lactam-related"/>
</dbReference>
<keyword evidence="4" id="KW-1185">Reference proteome</keyword>
<organism evidence="3 4">
    <name type="scientific">Microbacterium schleiferi</name>
    <dbReference type="NCBI Taxonomy" id="69362"/>
    <lineage>
        <taxon>Bacteria</taxon>
        <taxon>Bacillati</taxon>
        <taxon>Actinomycetota</taxon>
        <taxon>Actinomycetes</taxon>
        <taxon>Micrococcales</taxon>
        <taxon>Microbacteriaceae</taxon>
        <taxon>Microbacterium</taxon>
    </lineage>
</organism>
<dbReference type="SUPFAM" id="SSF56601">
    <property type="entry name" value="beta-lactamase/transpeptidase-like"/>
    <property type="match status" value="1"/>
</dbReference>
<feature type="region of interest" description="Disordered" evidence="1">
    <location>
        <begin position="245"/>
        <end position="270"/>
    </location>
</feature>
<sequence length="438" mass="44885">MHGQRGLGMGATILRRRWSTVGIVTVALAAMLVGCAPTESVEIDVPAQVEGDFPTETQAQLDAALNEAMAATGSSGAIVGVWAPWSGSWVEGVGTQSPKSSQSVTADMEFRAARVTRAMTCDVLYELVEREVVALDDLVSDYVGGASGLEDVTLGELCDSSSGIGASAPSLWNEWVKTPNREWPPLELAAYGMGRERTTEPGDAFVDSDAGYFLLGVALESATATSLPDLIEQYVTEPLGLESTWLPGSAPATPSGDTGTPSLQGNNSLPGEDGQLLCADPVEITELSASIGFADSGAVSTITDLGRYAQALATGALLGEDQTRFDSPRAAYAGAPTWYTYDGGAFTAGGLIGQHGAMPGYITAAYADPDTGLTVAVVLNNSAAPAGLAANLAWELAAIASKAPAAAGETAPAAGLPWTAEQQGETIRGAAVCPLPEP</sequence>
<dbReference type="AlphaFoldDB" id="A0A7S8MWG2"/>
<dbReference type="Pfam" id="PF00144">
    <property type="entry name" value="Beta-lactamase"/>
    <property type="match status" value="1"/>
</dbReference>